<organism evidence="1 2">
    <name type="scientific">Protopolystoma xenopodis</name>
    <dbReference type="NCBI Taxonomy" id="117903"/>
    <lineage>
        <taxon>Eukaryota</taxon>
        <taxon>Metazoa</taxon>
        <taxon>Spiralia</taxon>
        <taxon>Lophotrochozoa</taxon>
        <taxon>Platyhelminthes</taxon>
        <taxon>Monogenea</taxon>
        <taxon>Polyopisthocotylea</taxon>
        <taxon>Polystomatidea</taxon>
        <taxon>Polystomatidae</taxon>
        <taxon>Protopolystoma</taxon>
    </lineage>
</organism>
<sequence length="53" mass="6407">MKRQDGLVFLRGIETWRHLSWAYGHFVRTPEEEESSRVDPKKRVGCNWPERHV</sequence>
<proteinExistence type="predicted"/>
<gene>
    <name evidence="1" type="ORF">PXEA_LOCUS8591</name>
</gene>
<protein>
    <submittedName>
        <fullName evidence="1">Uncharacterized protein</fullName>
    </submittedName>
</protein>
<reference evidence="1" key="1">
    <citation type="submission" date="2018-11" db="EMBL/GenBank/DDBJ databases">
        <authorList>
            <consortium name="Pathogen Informatics"/>
        </authorList>
    </citation>
    <scope>NUCLEOTIDE SEQUENCE</scope>
</reference>
<dbReference type="EMBL" id="CAAALY010023613">
    <property type="protein sequence ID" value="VEL15151.1"/>
    <property type="molecule type" value="Genomic_DNA"/>
</dbReference>
<dbReference type="AlphaFoldDB" id="A0A3S5B7C9"/>
<dbReference type="Proteomes" id="UP000784294">
    <property type="component" value="Unassembled WGS sequence"/>
</dbReference>
<evidence type="ECO:0000313" key="2">
    <source>
        <dbReference type="Proteomes" id="UP000784294"/>
    </source>
</evidence>
<accession>A0A3S5B7C9</accession>
<evidence type="ECO:0000313" key="1">
    <source>
        <dbReference type="EMBL" id="VEL15151.1"/>
    </source>
</evidence>
<comment type="caution">
    <text evidence="1">The sequence shown here is derived from an EMBL/GenBank/DDBJ whole genome shotgun (WGS) entry which is preliminary data.</text>
</comment>
<keyword evidence="2" id="KW-1185">Reference proteome</keyword>
<name>A0A3S5B7C9_9PLAT</name>